<dbReference type="Pfam" id="PF08281">
    <property type="entry name" value="Sigma70_r4_2"/>
    <property type="match status" value="1"/>
</dbReference>
<dbReference type="Gene3D" id="1.10.10.10">
    <property type="entry name" value="Winged helix-like DNA-binding domain superfamily/Winged helix DNA-binding domain"/>
    <property type="match status" value="1"/>
</dbReference>
<dbReference type="SUPFAM" id="SSF88946">
    <property type="entry name" value="Sigma2 domain of RNA polymerase sigma factors"/>
    <property type="match status" value="1"/>
</dbReference>
<feature type="domain" description="RNA polymerase sigma-70 region 2" evidence="5">
    <location>
        <begin position="44"/>
        <end position="109"/>
    </location>
</feature>
<dbReference type="Pfam" id="PF04542">
    <property type="entry name" value="Sigma70_r2"/>
    <property type="match status" value="1"/>
</dbReference>
<name>A0A3D9LG93_MARFU</name>
<evidence type="ECO:0000256" key="3">
    <source>
        <dbReference type="ARBA" id="ARBA00023082"/>
    </source>
</evidence>
<dbReference type="CDD" id="cd06171">
    <property type="entry name" value="Sigma70_r4"/>
    <property type="match status" value="1"/>
</dbReference>
<keyword evidence="4" id="KW-0804">Transcription</keyword>
<dbReference type="AlphaFoldDB" id="A0A3D9LG93"/>
<evidence type="ECO:0000313" key="8">
    <source>
        <dbReference type="Proteomes" id="UP000256779"/>
    </source>
</evidence>
<dbReference type="EMBL" id="QREG01000001">
    <property type="protein sequence ID" value="REE05658.1"/>
    <property type="molecule type" value="Genomic_DNA"/>
</dbReference>
<dbReference type="InterPro" id="IPR014284">
    <property type="entry name" value="RNA_pol_sigma-70_dom"/>
</dbReference>
<dbReference type="InterPro" id="IPR007627">
    <property type="entry name" value="RNA_pol_sigma70_r2"/>
</dbReference>
<dbReference type="GO" id="GO:0003677">
    <property type="term" value="F:DNA binding"/>
    <property type="evidence" value="ECO:0007669"/>
    <property type="project" value="InterPro"/>
</dbReference>
<proteinExistence type="inferred from homology"/>
<comment type="caution">
    <text evidence="7">The sequence shown here is derived from an EMBL/GenBank/DDBJ whole genome shotgun (WGS) entry which is preliminary data.</text>
</comment>
<organism evidence="7 8">
    <name type="scientific">Marinoscillum furvescens DSM 4134</name>
    <dbReference type="NCBI Taxonomy" id="1122208"/>
    <lineage>
        <taxon>Bacteria</taxon>
        <taxon>Pseudomonadati</taxon>
        <taxon>Bacteroidota</taxon>
        <taxon>Cytophagia</taxon>
        <taxon>Cytophagales</taxon>
        <taxon>Reichenbachiellaceae</taxon>
        <taxon>Marinoscillum</taxon>
    </lineage>
</organism>
<dbReference type="GO" id="GO:0006352">
    <property type="term" value="P:DNA-templated transcription initiation"/>
    <property type="evidence" value="ECO:0007669"/>
    <property type="project" value="InterPro"/>
</dbReference>
<keyword evidence="3" id="KW-0731">Sigma factor</keyword>
<dbReference type="InterPro" id="IPR036388">
    <property type="entry name" value="WH-like_DNA-bd_sf"/>
</dbReference>
<evidence type="ECO:0000259" key="6">
    <source>
        <dbReference type="Pfam" id="PF08281"/>
    </source>
</evidence>
<comment type="similarity">
    <text evidence="1">Belongs to the sigma-70 factor family. ECF subfamily.</text>
</comment>
<evidence type="ECO:0000256" key="4">
    <source>
        <dbReference type="ARBA" id="ARBA00023163"/>
    </source>
</evidence>
<dbReference type="NCBIfam" id="TIGR02937">
    <property type="entry name" value="sigma70-ECF"/>
    <property type="match status" value="1"/>
</dbReference>
<dbReference type="InterPro" id="IPR013325">
    <property type="entry name" value="RNA_pol_sigma_r2"/>
</dbReference>
<keyword evidence="2" id="KW-0805">Transcription regulation</keyword>
<evidence type="ECO:0000259" key="5">
    <source>
        <dbReference type="Pfam" id="PF04542"/>
    </source>
</evidence>
<dbReference type="Proteomes" id="UP000256779">
    <property type="component" value="Unassembled WGS sequence"/>
</dbReference>
<evidence type="ECO:0000256" key="2">
    <source>
        <dbReference type="ARBA" id="ARBA00023015"/>
    </source>
</evidence>
<sequence length="194" mass="22310">MIFLWSPANNRAKQDHMKQSASTVSLSEKMNASTPEMTLEQVLTTYKPLLLKVINSYCQAPEDRDDLMQEISVQVWKSLHRYDGRVKLSTWLYRVALNVAISHHRKQKKETTESLTQVIEAPPPASENPQVAQLHRFINQLDEFNKAIILLYLDDLSHEEISKILGISKSNVGTRIGRIKEKLKQAFTQHKTQD</sequence>
<evidence type="ECO:0000313" key="7">
    <source>
        <dbReference type="EMBL" id="REE05658.1"/>
    </source>
</evidence>
<gene>
    <name evidence="7" type="ORF">C7460_101175</name>
</gene>
<reference evidence="7 8" key="1">
    <citation type="submission" date="2018-07" db="EMBL/GenBank/DDBJ databases">
        <title>Genomic Encyclopedia of Type Strains, Phase IV (KMG-IV): sequencing the most valuable type-strain genomes for metagenomic binning, comparative biology and taxonomic classification.</title>
        <authorList>
            <person name="Goeker M."/>
        </authorList>
    </citation>
    <scope>NUCLEOTIDE SEQUENCE [LARGE SCALE GENOMIC DNA]</scope>
    <source>
        <strain evidence="7 8">DSM 4134</strain>
    </source>
</reference>
<dbReference type="InterPro" id="IPR013249">
    <property type="entry name" value="RNA_pol_sigma70_r4_t2"/>
</dbReference>
<dbReference type="GO" id="GO:0016987">
    <property type="term" value="F:sigma factor activity"/>
    <property type="evidence" value="ECO:0007669"/>
    <property type="project" value="UniProtKB-KW"/>
</dbReference>
<keyword evidence="8" id="KW-1185">Reference proteome</keyword>
<dbReference type="InterPro" id="IPR013324">
    <property type="entry name" value="RNA_pol_sigma_r3/r4-like"/>
</dbReference>
<feature type="domain" description="RNA polymerase sigma factor 70 region 4 type 2" evidence="6">
    <location>
        <begin position="133"/>
        <end position="183"/>
    </location>
</feature>
<dbReference type="Gene3D" id="1.10.1740.10">
    <property type="match status" value="1"/>
</dbReference>
<dbReference type="SUPFAM" id="SSF88659">
    <property type="entry name" value="Sigma3 and sigma4 domains of RNA polymerase sigma factors"/>
    <property type="match status" value="1"/>
</dbReference>
<protein>
    <submittedName>
        <fullName evidence="7">RNA polymerase sigma-70 factor (ECF subfamily)</fullName>
    </submittedName>
</protein>
<accession>A0A3D9LG93</accession>
<dbReference type="PANTHER" id="PTHR43133:SF45">
    <property type="entry name" value="RNA POLYMERASE ECF-TYPE SIGMA FACTOR"/>
    <property type="match status" value="1"/>
</dbReference>
<dbReference type="InterPro" id="IPR039425">
    <property type="entry name" value="RNA_pol_sigma-70-like"/>
</dbReference>
<dbReference type="PANTHER" id="PTHR43133">
    <property type="entry name" value="RNA POLYMERASE ECF-TYPE SIGMA FACTO"/>
    <property type="match status" value="1"/>
</dbReference>
<evidence type="ECO:0000256" key="1">
    <source>
        <dbReference type="ARBA" id="ARBA00010641"/>
    </source>
</evidence>